<name>A0ABN9CXV8_9NEOB</name>
<dbReference type="EMBL" id="CATNWA010012641">
    <property type="protein sequence ID" value="CAI9563777.1"/>
    <property type="molecule type" value="Genomic_DNA"/>
</dbReference>
<feature type="non-terminal residue" evidence="2">
    <location>
        <position position="1"/>
    </location>
</feature>
<evidence type="ECO:0000256" key="1">
    <source>
        <dbReference type="SAM" id="Phobius"/>
    </source>
</evidence>
<organism evidence="2 3">
    <name type="scientific">Staurois parvus</name>
    <dbReference type="NCBI Taxonomy" id="386267"/>
    <lineage>
        <taxon>Eukaryota</taxon>
        <taxon>Metazoa</taxon>
        <taxon>Chordata</taxon>
        <taxon>Craniata</taxon>
        <taxon>Vertebrata</taxon>
        <taxon>Euteleostomi</taxon>
        <taxon>Amphibia</taxon>
        <taxon>Batrachia</taxon>
        <taxon>Anura</taxon>
        <taxon>Neobatrachia</taxon>
        <taxon>Ranoidea</taxon>
        <taxon>Ranidae</taxon>
        <taxon>Staurois</taxon>
    </lineage>
</organism>
<feature type="transmembrane region" description="Helical" evidence="1">
    <location>
        <begin position="59"/>
        <end position="78"/>
    </location>
</feature>
<keyword evidence="1" id="KW-0472">Membrane</keyword>
<reference evidence="2" key="1">
    <citation type="submission" date="2023-05" db="EMBL/GenBank/DDBJ databases">
        <authorList>
            <person name="Stuckert A."/>
        </authorList>
    </citation>
    <scope>NUCLEOTIDE SEQUENCE</scope>
</reference>
<comment type="caution">
    <text evidence="2">The sequence shown here is derived from an EMBL/GenBank/DDBJ whole genome shotgun (WGS) entry which is preliminary data.</text>
</comment>
<dbReference type="Proteomes" id="UP001162483">
    <property type="component" value="Unassembled WGS sequence"/>
</dbReference>
<keyword evidence="1" id="KW-1133">Transmembrane helix</keyword>
<protein>
    <submittedName>
        <fullName evidence="2">Uncharacterized protein</fullName>
    </submittedName>
</protein>
<sequence length="79" mass="8721">GLSPHLYLSLATLLKTLLFSSSINISGSSFFFITFCLVSFVILFLCICSRSNISFNSPVSFSLLSLFFFAPDVINIPLM</sequence>
<proteinExistence type="predicted"/>
<evidence type="ECO:0000313" key="3">
    <source>
        <dbReference type="Proteomes" id="UP001162483"/>
    </source>
</evidence>
<gene>
    <name evidence="2" type="ORF">SPARVUS_LOCUS5803010</name>
</gene>
<keyword evidence="1" id="KW-0812">Transmembrane</keyword>
<feature type="transmembrane region" description="Helical" evidence="1">
    <location>
        <begin position="30"/>
        <end position="53"/>
    </location>
</feature>
<evidence type="ECO:0000313" key="2">
    <source>
        <dbReference type="EMBL" id="CAI9563777.1"/>
    </source>
</evidence>
<keyword evidence="3" id="KW-1185">Reference proteome</keyword>
<accession>A0ABN9CXV8</accession>